<name>A0A0F3MJU5_9RICK</name>
<gene>
    <name evidence="16" type="ORF">OCHUTO_0727</name>
</gene>
<evidence type="ECO:0000256" key="10">
    <source>
        <dbReference type="ARBA" id="ARBA00025198"/>
    </source>
</evidence>
<dbReference type="PANTHER" id="PTHR33445:SF2">
    <property type="entry name" value="ATP SYNTHASE SUBUNIT B', CHLOROPLASTIC"/>
    <property type="match status" value="1"/>
</dbReference>
<dbReference type="PANTHER" id="PTHR33445">
    <property type="entry name" value="ATP SYNTHASE SUBUNIT B', CHLOROPLASTIC"/>
    <property type="match status" value="1"/>
</dbReference>
<evidence type="ECO:0000256" key="2">
    <source>
        <dbReference type="ARBA" id="ARBA00022448"/>
    </source>
</evidence>
<keyword evidence="8 15" id="KW-0472">Membrane</keyword>
<evidence type="ECO:0000256" key="6">
    <source>
        <dbReference type="ARBA" id="ARBA00022989"/>
    </source>
</evidence>
<dbReference type="Proteomes" id="UP000033616">
    <property type="component" value="Unassembled WGS sequence"/>
</dbReference>
<dbReference type="GO" id="GO:0045259">
    <property type="term" value="C:proton-transporting ATP synthase complex"/>
    <property type="evidence" value="ECO:0007669"/>
    <property type="project" value="UniProtKB-KW"/>
</dbReference>
<evidence type="ECO:0000256" key="12">
    <source>
        <dbReference type="ARBA" id="ARBA00037847"/>
    </source>
</evidence>
<dbReference type="SUPFAM" id="SSF58113">
    <property type="entry name" value="Apolipoprotein A-I"/>
    <property type="match status" value="1"/>
</dbReference>
<dbReference type="RefSeq" id="WP_045797370.1">
    <property type="nucleotide sequence ID" value="NZ_LANP01000018.1"/>
</dbReference>
<comment type="function">
    <text evidence="10">F(1)F(0) ATP synthase produces ATP from ADP in the presence of a proton or sodium gradient. F-type ATPases consist of two structural domains, F(1) containing the extramembraneous catalytic core and F(0) containing the membrane proton channel, linked together by a central stalk and a peripheral stalk. During catalysis, ATP synthesis in the catalytic domain of F(1) is coupled via a rotary mechanism of the central stalk subunits to proton translocation.</text>
</comment>
<feature type="coiled-coil region" evidence="14">
    <location>
        <begin position="46"/>
        <end position="73"/>
    </location>
</feature>
<evidence type="ECO:0000256" key="3">
    <source>
        <dbReference type="ARBA" id="ARBA00022547"/>
    </source>
</evidence>
<evidence type="ECO:0000256" key="1">
    <source>
        <dbReference type="ARBA" id="ARBA00005513"/>
    </source>
</evidence>
<comment type="function">
    <text evidence="11">Component of the F(0) channel, it forms part of the peripheral stalk, linking F(1) to F(0). The b'-subunit is a diverged and duplicated form of b found in plants and photosynthetic bacteria.</text>
</comment>
<evidence type="ECO:0000256" key="11">
    <source>
        <dbReference type="ARBA" id="ARBA00025614"/>
    </source>
</evidence>
<dbReference type="PATRIC" id="fig|1359168.3.peg.350"/>
<dbReference type="GO" id="GO:0012505">
    <property type="term" value="C:endomembrane system"/>
    <property type="evidence" value="ECO:0007669"/>
    <property type="project" value="UniProtKB-SubCell"/>
</dbReference>
<accession>A0A0F3MJU5</accession>
<feature type="transmembrane region" description="Helical" evidence="15">
    <location>
        <begin position="12"/>
        <end position="35"/>
    </location>
</feature>
<keyword evidence="9" id="KW-0066">ATP synthesis</keyword>
<sequence length="168" mass="20166">MPQLDYIFFPTQLFWLAITFTFLLLIINFIIVPLAENIFTRRNNYISSYIEKAKKINLQVQQINEEIDKITHLSELEAEEIIRQAKKSSEEICNQKWNHHSKQLDQKIANCIAEIENMMTNFQSSYKEQVIQYSQDLIKKLTNHEADVNYLYEYYNKLDKKNNNLMKY</sequence>
<comment type="caution">
    <text evidence="16">The sequence shown here is derived from an EMBL/GenBank/DDBJ whole genome shotgun (WGS) entry which is preliminary data.</text>
</comment>
<dbReference type="InterPro" id="IPR002146">
    <property type="entry name" value="ATP_synth_b/b'su_bac/chlpt"/>
</dbReference>
<reference evidence="16 17" key="1">
    <citation type="submission" date="2015-02" db="EMBL/GenBank/DDBJ databases">
        <title>Genome Sequencing of Rickettsiales.</title>
        <authorList>
            <person name="Daugherty S.C."/>
            <person name="Su Q."/>
            <person name="Abolude K."/>
            <person name="Beier-Sexton M."/>
            <person name="Carlyon J.A."/>
            <person name="Carter R."/>
            <person name="Day N.P."/>
            <person name="Dumler S.J."/>
            <person name="Dyachenko V."/>
            <person name="Godinez A."/>
            <person name="Kurtti T.J."/>
            <person name="Lichay M."/>
            <person name="Mullins K.E."/>
            <person name="Ott S."/>
            <person name="Pappas-Brown V."/>
            <person name="Paris D.H."/>
            <person name="Patel P."/>
            <person name="Richards A.L."/>
            <person name="Sadzewicz L."/>
            <person name="Sears K."/>
            <person name="Seidman D."/>
            <person name="Sengamalay N."/>
            <person name="Stenos J."/>
            <person name="Tallon L.J."/>
            <person name="Vincent G."/>
            <person name="Fraser C.M."/>
            <person name="Munderloh U."/>
            <person name="Dunning-Hotopp J.C."/>
        </authorList>
    </citation>
    <scope>NUCLEOTIDE SEQUENCE [LARGE SCALE GENOMIC DNA]</scope>
    <source>
        <strain evidence="16 17">Fuller</strain>
    </source>
</reference>
<comment type="subcellular location">
    <subcellularLocation>
        <location evidence="12">Endomembrane system</location>
        <topology evidence="12">Single-pass membrane protein</topology>
    </subcellularLocation>
</comment>
<dbReference type="AlphaFoldDB" id="A0A0F3MJU5"/>
<evidence type="ECO:0000313" key="16">
    <source>
        <dbReference type="EMBL" id="KJV55727.1"/>
    </source>
</evidence>
<evidence type="ECO:0000256" key="9">
    <source>
        <dbReference type="ARBA" id="ARBA00023310"/>
    </source>
</evidence>
<dbReference type="STRING" id="1359168.OCHUTO_0727"/>
<protein>
    <submittedName>
        <fullName evidence="16">ATP synthase B/B' CF family protein</fullName>
    </submittedName>
</protein>
<proteinExistence type="inferred from homology"/>
<evidence type="ECO:0000256" key="13">
    <source>
        <dbReference type="RuleBase" id="RU003848"/>
    </source>
</evidence>
<evidence type="ECO:0000256" key="7">
    <source>
        <dbReference type="ARBA" id="ARBA00023065"/>
    </source>
</evidence>
<dbReference type="Pfam" id="PF00430">
    <property type="entry name" value="ATP-synt_B"/>
    <property type="match status" value="1"/>
</dbReference>
<dbReference type="GO" id="GO:0046961">
    <property type="term" value="F:proton-transporting ATPase activity, rotational mechanism"/>
    <property type="evidence" value="ECO:0007669"/>
    <property type="project" value="TreeGrafter"/>
</dbReference>
<evidence type="ECO:0000313" key="17">
    <source>
        <dbReference type="Proteomes" id="UP000033616"/>
    </source>
</evidence>
<keyword evidence="5 13" id="KW-0375">Hydrogen ion transport</keyword>
<dbReference type="CDD" id="cd06503">
    <property type="entry name" value="ATP-synt_Fo_b"/>
    <property type="match status" value="1"/>
</dbReference>
<organism evidence="16 17">
    <name type="scientific">Orientia chuto str. Dubai</name>
    <dbReference type="NCBI Taxonomy" id="1359168"/>
    <lineage>
        <taxon>Bacteria</taxon>
        <taxon>Pseudomonadati</taxon>
        <taxon>Pseudomonadota</taxon>
        <taxon>Alphaproteobacteria</taxon>
        <taxon>Rickettsiales</taxon>
        <taxon>Rickettsiaceae</taxon>
        <taxon>Rickettsieae</taxon>
        <taxon>Orientia</taxon>
    </lineage>
</organism>
<evidence type="ECO:0000256" key="8">
    <source>
        <dbReference type="ARBA" id="ARBA00023136"/>
    </source>
</evidence>
<dbReference type="InterPro" id="IPR050059">
    <property type="entry name" value="ATP_synthase_B_chain"/>
</dbReference>
<dbReference type="OrthoDB" id="7161753at2"/>
<keyword evidence="6 15" id="KW-1133">Transmembrane helix</keyword>
<evidence type="ECO:0000256" key="5">
    <source>
        <dbReference type="ARBA" id="ARBA00022781"/>
    </source>
</evidence>
<keyword evidence="2 13" id="KW-0813">Transport</keyword>
<keyword evidence="14" id="KW-0175">Coiled coil</keyword>
<evidence type="ECO:0000256" key="15">
    <source>
        <dbReference type="SAM" id="Phobius"/>
    </source>
</evidence>
<evidence type="ECO:0000256" key="4">
    <source>
        <dbReference type="ARBA" id="ARBA00022692"/>
    </source>
</evidence>
<evidence type="ECO:0000256" key="14">
    <source>
        <dbReference type="SAM" id="Coils"/>
    </source>
</evidence>
<keyword evidence="17" id="KW-1185">Reference proteome</keyword>
<keyword evidence="3 13" id="KW-0138">CF(0)</keyword>
<dbReference type="GO" id="GO:0015986">
    <property type="term" value="P:proton motive force-driven ATP synthesis"/>
    <property type="evidence" value="ECO:0007669"/>
    <property type="project" value="InterPro"/>
</dbReference>
<keyword evidence="7 13" id="KW-0406">Ion transport</keyword>
<comment type="similarity">
    <text evidence="1 13">Belongs to the ATPase B chain family.</text>
</comment>
<dbReference type="EMBL" id="LANP01000018">
    <property type="protein sequence ID" value="KJV55727.1"/>
    <property type="molecule type" value="Genomic_DNA"/>
</dbReference>
<keyword evidence="4 13" id="KW-0812">Transmembrane</keyword>